<reference evidence="1" key="3">
    <citation type="submission" date="2023-05" db="EMBL/GenBank/DDBJ databases">
        <authorList>
            <person name="Smith C.H."/>
        </authorList>
    </citation>
    <scope>NUCLEOTIDE SEQUENCE</scope>
    <source>
        <strain evidence="1">CHS0354</strain>
        <tissue evidence="1">Mantle</tissue>
    </source>
</reference>
<dbReference type="AlphaFoldDB" id="A0AAE0VUV8"/>
<accession>A0AAE0VUV8</accession>
<organism evidence="1 2">
    <name type="scientific">Potamilus streckersoni</name>
    <dbReference type="NCBI Taxonomy" id="2493646"/>
    <lineage>
        <taxon>Eukaryota</taxon>
        <taxon>Metazoa</taxon>
        <taxon>Spiralia</taxon>
        <taxon>Lophotrochozoa</taxon>
        <taxon>Mollusca</taxon>
        <taxon>Bivalvia</taxon>
        <taxon>Autobranchia</taxon>
        <taxon>Heteroconchia</taxon>
        <taxon>Palaeoheterodonta</taxon>
        <taxon>Unionida</taxon>
        <taxon>Unionoidea</taxon>
        <taxon>Unionidae</taxon>
        <taxon>Ambleminae</taxon>
        <taxon>Lampsilini</taxon>
        <taxon>Potamilus</taxon>
    </lineage>
</organism>
<gene>
    <name evidence="1" type="ORF">CHS0354_041596</name>
</gene>
<name>A0AAE0VUV8_9BIVA</name>
<evidence type="ECO:0000313" key="2">
    <source>
        <dbReference type="Proteomes" id="UP001195483"/>
    </source>
</evidence>
<reference evidence="1" key="2">
    <citation type="journal article" date="2021" name="Genome Biol. Evol.">
        <title>Developing a high-quality reference genome for a parasitic bivalve with doubly uniparental inheritance (Bivalvia: Unionida).</title>
        <authorList>
            <person name="Smith C.H."/>
        </authorList>
    </citation>
    <scope>NUCLEOTIDE SEQUENCE</scope>
    <source>
        <strain evidence="1">CHS0354</strain>
        <tissue evidence="1">Mantle</tissue>
    </source>
</reference>
<comment type="caution">
    <text evidence="1">The sequence shown here is derived from an EMBL/GenBank/DDBJ whole genome shotgun (WGS) entry which is preliminary data.</text>
</comment>
<proteinExistence type="predicted"/>
<evidence type="ECO:0000313" key="1">
    <source>
        <dbReference type="EMBL" id="KAK3591553.1"/>
    </source>
</evidence>
<protein>
    <submittedName>
        <fullName evidence="1">Uncharacterized protein</fullName>
    </submittedName>
</protein>
<dbReference type="Proteomes" id="UP001195483">
    <property type="component" value="Unassembled WGS sequence"/>
</dbReference>
<reference evidence="1" key="1">
    <citation type="journal article" date="2021" name="Genome Biol. Evol.">
        <title>A High-Quality Reference Genome for a Parasitic Bivalve with Doubly Uniparental Inheritance (Bivalvia: Unionida).</title>
        <authorList>
            <person name="Smith C.H."/>
        </authorList>
    </citation>
    <scope>NUCLEOTIDE SEQUENCE</scope>
    <source>
        <strain evidence="1">CHS0354</strain>
    </source>
</reference>
<keyword evidence="2" id="KW-1185">Reference proteome</keyword>
<dbReference type="EMBL" id="JAEAOA010002348">
    <property type="protein sequence ID" value="KAK3591553.1"/>
    <property type="molecule type" value="Genomic_DNA"/>
</dbReference>
<sequence length="152" mass="16567">MTGNLIMSGQRVLDRETTYPPIAYKPIVANFKINKSDDIVSDIISLINGGNITGLPTHRHPIGKSDAISYDQLKGSMTNLLHMGGVIYNIHLHKAPLSKDNFVRQLCDKSGDTTTSTLDMGVNKIISTGFPTTSNLTNKNYVDNVITGYTAI</sequence>